<dbReference type="Gene3D" id="3.10.590.10">
    <property type="entry name" value="ph1033 like domains"/>
    <property type="match status" value="1"/>
</dbReference>
<dbReference type="CDD" id="cd21133">
    <property type="entry name" value="EVE"/>
    <property type="match status" value="1"/>
</dbReference>
<dbReference type="HOGENOM" id="CLU_041799_2_2_4"/>
<reference evidence="2 3" key="1">
    <citation type="journal article" date="2012" name="Appl. Environ. Microbiol.">
        <title>Draft genome sequence of a psychrotolerant sulfur-oxidizing bacterium, Sulfuricella denitrificans skB26, and proteomic insights into cold adaptation.</title>
        <authorList>
            <person name="Watanabe T."/>
            <person name="Kojima H."/>
            <person name="Fukui M."/>
        </authorList>
    </citation>
    <scope>NUCLEOTIDE SEQUENCE [LARGE SCALE GENOMIC DNA]</scope>
    <source>
        <strain evidence="3">skB26</strain>
    </source>
</reference>
<dbReference type="InterPro" id="IPR047197">
    <property type="entry name" value="THYN1-like_EVE"/>
</dbReference>
<dbReference type="Pfam" id="PF01878">
    <property type="entry name" value="EVE"/>
    <property type="match status" value="1"/>
</dbReference>
<dbReference type="InterPro" id="IPR052181">
    <property type="entry name" value="5hmC_binding"/>
</dbReference>
<accession>S6ABC5</accession>
<dbReference type="InterPro" id="IPR015947">
    <property type="entry name" value="PUA-like_sf"/>
</dbReference>
<organism evidence="2 3">
    <name type="scientific">Sulfuricella denitrificans (strain DSM 22764 / NBRC 105220 / skB26)</name>
    <dbReference type="NCBI Taxonomy" id="1163617"/>
    <lineage>
        <taxon>Bacteria</taxon>
        <taxon>Pseudomonadati</taxon>
        <taxon>Pseudomonadota</taxon>
        <taxon>Betaproteobacteria</taxon>
        <taxon>Nitrosomonadales</taxon>
        <taxon>Sulfuricellaceae</taxon>
        <taxon>Sulfuricella</taxon>
    </lineage>
</organism>
<proteinExistence type="predicted"/>
<protein>
    <recommendedName>
        <fullName evidence="1">EVE domain-containing protein</fullName>
    </recommendedName>
</protein>
<evidence type="ECO:0000313" key="3">
    <source>
        <dbReference type="Proteomes" id="UP000015559"/>
    </source>
</evidence>
<dbReference type="InterPro" id="IPR002740">
    <property type="entry name" value="EVE_domain"/>
</dbReference>
<dbReference type="KEGG" id="sdr:SCD_n02856"/>
<dbReference type="EMBL" id="AP013066">
    <property type="protein sequence ID" value="BAN36655.1"/>
    <property type="molecule type" value="Genomic_DNA"/>
</dbReference>
<sequence>MKSEPSDCSIDDLAKLPGQSVAWYGVRNYQARNFMRDQMKVGDKVFFYHSNCAEPGIAGLAEVGRLAYPDQTQFDPKNKYFDPKATPETPRWFNVDVKLVKKTRLVSLKELRGHLELERMRTLQKGNRLSITPVDPSEWEFIIGLL</sequence>
<dbReference type="Proteomes" id="UP000015559">
    <property type="component" value="Chromosome"/>
</dbReference>
<dbReference type="STRING" id="1163617.SCD_n02856"/>
<evidence type="ECO:0000259" key="1">
    <source>
        <dbReference type="Pfam" id="PF01878"/>
    </source>
</evidence>
<dbReference type="PANTHER" id="PTHR14087">
    <property type="entry name" value="THYMOCYTE NUCLEAR PROTEIN 1"/>
    <property type="match status" value="1"/>
</dbReference>
<dbReference type="PANTHER" id="PTHR14087:SF7">
    <property type="entry name" value="THYMOCYTE NUCLEAR PROTEIN 1"/>
    <property type="match status" value="1"/>
</dbReference>
<dbReference type="AlphaFoldDB" id="S6ABC5"/>
<keyword evidence="3" id="KW-1185">Reference proteome</keyword>
<feature type="domain" description="EVE" evidence="1">
    <location>
        <begin position="1"/>
        <end position="143"/>
    </location>
</feature>
<gene>
    <name evidence="2" type="ORF">SCD_n02856</name>
</gene>
<dbReference type="eggNOG" id="COG2947">
    <property type="taxonomic scope" value="Bacteria"/>
</dbReference>
<dbReference type="SUPFAM" id="SSF88697">
    <property type="entry name" value="PUA domain-like"/>
    <property type="match status" value="1"/>
</dbReference>
<name>S6ABC5_SULDS</name>
<evidence type="ECO:0000313" key="2">
    <source>
        <dbReference type="EMBL" id="BAN36655.1"/>
    </source>
</evidence>